<protein>
    <submittedName>
        <fullName evidence="1">Uncharacterized protein</fullName>
    </submittedName>
</protein>
<sequence>MHSVQLPRNEILSIRETGRGVKSKIDSMFFNRSPDDRNDWIKPKFILADTEAITRFESVAPFILAGSLAENYLEVRTNSEESLERGIALVSSNPQQIIKKIKIGLKIYMPFVFFEHLNRFLSEVQALTLRFENGNWLNREYMQWENLQMKTEFLLSHLPYLTDLTLLNWRDIMCTSRILELLIQRYGKQLLRFACDATGFLRIGLETCNEYLSSISHLNVSQGNNKELFQRLTSLHWPKLESLTLSAIGTFTRLSTSDS</sequence>
<reference evidence="1 2" key="1">
    <citation type="submission" date="2024-08" db="EMBL/GenBank/DDBJ databases">
        <authorList>
            <person name="Cucini C."/>
            <person name="Frati F."/>
        </authorList>
    </citation>
    <scope>NUCLEOTIDE SEQUENCE [LARGE SCALE GENOMIC DNA]</scope>
</reference>
<dbReference type="EMBL" id="CAXLJM020000124">
    <property type="protein sequence ID" value="CAL8138696.1"/>
    <property type="molecule type" value="Genomic_DNA"/>
</dbReference>
<comment type="caution">
    <text evidence="1">The sequence shown here is derived from an EMBL/GenBank/DDBJ whole genome shotgun (WGS) entry which is preliminary data.</text>
</comment>
<keyword evidence="2" id="KW-1185">Reference proteome</keyword>
<evidence type="ECO:0000313" key="1">
    <source>
        <dbReference type="EMBL" id="CAL8138696.1"/>
    </source>
</evidence>
<organism evidence="1 2">
    <name type="scientific">Orchesella dallaii</name>
    <dbReference type="NCBI Taxonomy" id="48710"/>
    <lineage>
        <taxon>Eukaryota</taxon>
        <taxon>Metazoa</taxon>
        <taxon>Ecdysozoa</taxon>
        <taxon>Arthropoda</taxon>
        <taxon>Hexapoda</taxon>
        <taxon>Collembola</taxon>
        <taxon>Entomobryomorpha</taxon>
        <taxon>Entomobryoidea</taxon>
        <taxon>Orchesellidae</taxon>
        <taxon>Orchesellinae</taxon>
        <taxon>Orchesella</taxon>
    </lineage>
</organism>
<proteinExistence type="predicted"/>
<dbReference type="Proteomes" id="UP001642540">
    <property type="component" value="Unassembled WGS sequence"/>
</dbReference>
<gene>
    <name evidence="1" type="ORF">ODALV1_LOCUS27487</name>
</gene>
<accession>A0ABP1RXW6</accession>
<evidence type="ECO:0000313" key="2">
    <source>
        <dbReference type="Proteomes" id="UP001642540"/>
    </source>
</evidence>
<name>A0ABP1RXW6_9HEXA</name>